<evidence type="ECO:0000256" key="1">
    <source>
        <dbReference type="SAM" id="MobiDB-lite"/>
    </source>
</evidence>
<protein>
    <submittedName>
        <fullName evidence="2">Uncharacterized protein</fullName>
    </submittedName>
</protein>
<evidence type="ECO:0000313" key="2">
    <source>
        <dbReference type="EMBL" id="KAG2298873.1"/>
    </source>
</evidence>
<proteinExistence type="predicted"/>
<organism evidence="2 3">
    <name type="scientific">Brassica carinata</name>
    <name type="common">Ethiopian mustard</name>
    <name type="synonym">Abyssinian cabbage</name>
    <dbReference type="NCBI Taxonomy" id="52824"/>
    <lineage>
        <taxon>Eukaryota</taxon>
        <taxon>Viridiplantae</taxon>
        <taxon>Streptophyta</taxon>
        <taxon>Embryophyta</taxon>
        <taxon>Tracheophyta</taxon>
        <taxon>Spermatophyta</taxon>
        <taxon>Magnoliopsida</taxon>
        <taxon>eudicotyledons</taxon>
        <taxon>Gunneridae</taxon>
        <taxon>Pentapetalae</taxon>
        <taxon>rosids</taxon>
        <taxon>malvids</taxon>
        <taxon>Brassicales</taxon>
        <taxon>Brassicaceae</taxon>
        <taxon>Brassiceae</taxon>
        <taxon>Brassica</taxon>
    </lineage>
</organism>
<reference evidence="2 3" key="1">
    <citation type="submission" date="2020-02" db="EMBL/GenBank/DDBJ databases">
        <authorList>
            <person name="Ma Q."/>
            <person name="Huang Y."/>
            <person name="Song X."/>
            <person name="Pei D."/>
        </authorList>
    </citation>
    <scope>NUCLEOTIDE SEQUENCE [LARGE SCALE GENOMIC DNA]</scope>
    <source>
        <strain evidence="2">Sxm20200214</strain>
        <tissue evidence="2">Leaf</tissue>
    </source>
</reference>
<name>A0A8X7S317_BRACI</name>
<feature type="compositionally biased region" description="Acidic residues" evidence="1">
    <location>
        <begin position="62"/>
        <end position="86"/>
    </location>
</feature>
<feature type="region of interest" description="Disordered" evidence="1">
    <location>
        <begin position="45"/>
        <end position="120"/>
    </location>
</feature>
<sequence>MKSTQTRKKGEALSCVGVETVMVQSTAVNISKAFQTSELPDIVDLSTIDKSGDPKTNKAQAEEENPSEKEEEFGEREVDVEGEEEVESGKNDEKVEDIASKDSEETESQHETDSHGEVRI</sequence>
<comment type="caution">
    <text evidence="2">The sequence shown here is derived from an EMBL/GenBank/DDBJ whole genome shotgun (WGS) entry which is preliminary data.</text>
</comment>
<evidence type="ECO:0000313" key="3">
    <source>
        <dbReference type="Proteomes" id="UP000886595"/>
    </source>
</evidence>
<dbReference type="EMBL" id="JAAMPC010000008">
    <property type="protein sequence ID" value="KAG2298873.1"/>
    <property type="molecule type" value="Genomic_DNA"/>
</dbReference>
<gene>
    <name evidence="2" type="ORF">Bca52824_035345</name>
</gene>
<dbReference type="Proteomes" id="UP000886595">
    <property type="component" value="Unassembled WGS sequence"/>
</dbReference>
<accession>A0A8X7S317</accession>
<feature type="compositionally biased region" description="Basic and acidic residues" evidence="1">
    <location>
        <begin position="87"/>
        <end position="120"/>
    </location>
</feature>
<dbReference type="AlphaFoldDB" id="A0A8X7S317"/>
<keyword evidence="3" id="KW-1185">Reference proteome</keyword>